<protein>
    <submittedName>
        <fullName evidence="4">MerR family transcriptional regulator</fullName>
    </submittedName>
</protein>
<evidence type="ECO:0000313" key="6">
    <source>
        <dbReference type="Proteomes" id="UP000218332"/>
    </source>
</evidence>
<dbReference type="OrthoDB" id="9803659at2"/>
<dbReference type="CDD" id="cd04776">
    <property type="entry name" value="HTH_GnyR"/>
    <property type="match status" value="1"/>
</dbReference>
<reference evidence="4 6" key="1">
    <citation type="submission" date="2017-07" db="EMBL/GenBank/DDBJ databases">
        <title>Tamlnaduibacter salinus (Mi-7) genome sequencing.</title>
        <authorList>
            <person name="Verma A."/>
            <person name="Krishnamurthi S."/>
        </authorList>
    </citation>
    <scope>NUCLEOTIDE SEQUENCE [LARGE SCALE GENOMIC DNA]</scope>
    <source>
        <strain evidence="4 6">Mi-7</strain>
    </source>
</reference>
<accession>A0A2A2I3B2</accession>
<dbReference type="GO" id="GO:0003700">
    <property type="term" value="F:DNA-binding transcription factor activity"/>
    <property type="evidence" value="ECO:0007669"/>
    <property type="project" value="InterPro"/>
</dbReference>
<dbReference type="Proteomes" id="UP000218332">
    <property type="component" value="Unassembled WGS sequence"/>
</dbReference>
<evidence type="ECO:0000313" key="4">
    <source>
        <dbReference type="EMBL" id="PAV25615.1"/>
    </source>
</evidence>
<evidence type="ECO:0000259" key="3">
    <source>
        <dbReference type="PROSITE" id="PS50937"/>
    </source>
</evidence>
<proteinExistence type="predicted"/>
<name>A0A2A2I3B2_9GAMM</name>
<keyword evidence="1" id="KW-0238">DNA-binding</keyword>
<evidence type="ECO:0000256" key="1">
    <source>
        <dbReference type="ARBA" id="ARBA00023125"/>
    </source>
</evidence>
<dbReference type="Proteomes" id="UP000245887">
    <property type="component" value="Unassembled WGS sequence"/>
</dbReference>
<dbReference type="PANTHER" id="PTHR30204">
    <property type="entry name" value="REDOX-CYCLING DRUG-SENSING TRANSCRIPTIONAL ACTIVATOR SOXR"/>
    <property type="match status" value="1"/>
</dbReference>
<dbReference type="InterPro" id="IPR000551">
    <property type="entry name" value="MerR-type_HTH_dom"/>
</dbReference>
<evidence type="ECO:0000256" key="2">
    <source>
        <dbReference type="SAM" id="MobiDB-lite"/>
    </source>
</evidence>
<gene>
    <name evidence="5" type="ORF">C8D92_102136</name>
    <name evidence="4" type="ORF">CF392_10020</name>
</gene>
<dbReference type="EMBL" id="NMPM01000052">
    <property type="protein sequence ID" value="PAV25615.1"/>
    <property type="molecule type" value="Genomic_DNA"/>
</dbReference>
<dbReference type="SMART" id="SM00422">
    <property type="entry name" value="HTH_MERR"/>
    <property type="match status" value="1"/>
</dbReference>
<dbReference type="AlphaFoldDB" id="A0A2A2I3B2"/>
<feature type="region of interest" description="Disordered" evidence="2">
    <location>
        <begin position="125"/>
        <end position="146"/>
    </location>
</feature>
<organism evidence="4 6">
    <name type="scientific">Tamilnaduibacter salinus</name>
    <dbReference type="NCBI Taxonomy" id="1484056"/>
    <lineage>
        <taxon>Bacteria</taxon>
        <taxon>Pseudomonadati</taxon>
        <taxon>Pseudomonadota</taxon>
        <taxon>Gammaproteobacteria</taxon>
        <taxon>Pseudomonadales</taxon>
        <taxon>Marinobacteraceae</taxon>
        <taxon>Tamilnaduibacter</taxon>
    </lineage>
</organism>
<dbReference type="RefSeq" id="WP_095611322.1">
    <property type="nucleotide sequence ID" value="NZ_NMPM01000052.1"/>
</dbReference>
<dbReference type="EMBL" id="QEKQ01000002">
    <property type="protein sequence ID" value="PVY78100.1"/>
    <property type="molecule type" value="Genomic_DNA"/>
</dbReference>
<evidence type="ECO:0000313" key="5">
    <source>
        <dbReference type="EMBL" id="PVY78100.1"/>
    </source>
</evidence>
<dbReference type="PROSITE" id="PS50937">
    <property type="entry name" value="HTH_MERR_2"/>
    <property type="match status" value="1"/>
</dbReference>
<dbReference type="GO" id="GO:0003677">
    <property type="term" value="F:DNA binding"/>
    <property type="evidence" value="ECO:0007669"/>
    <property type="project" value="UniProtKB-KW"/>
</dbReference>
<comment type="caution">
    <text evidence="4">The sequence shown here is derived from an EMBL/GenBank/DDBJ whole genome shotgun (WGS) entry which is preliminary data.</text>
</comment>
<reference evidence="5 7" key="2">
    <citation type="submission" date="2018-04" db="EMBL/GenBank/DDBJ databases">
        <title>Genomic Encyclopedia of Type Strains, Phase IV (KMG-IV): sequencing the most valuable type-strain genomes for metagenomic binning, comparative biology and taxonomic classification.</title>
        <authorList>
            <person name="Goeker M."/>
        </authorList>
    </citation>
    <scope>NUCLEOTIDE SEQUENCE [LARGE SCALE GENOMIC DNA]</scope>
    <source>
        <strain evidence="5 7">DSM 28688</strain>
    </source>
</reference>
<keyword evidence="6" id="KW-1185">Reference proteome</keyword>
<dbReference type="PANTHER" id="PTHR30204:SF58">
    <property type="entry name" value="HTH-TYPE TRANSCRIPTIONAL REGULATOR YFMP"/>
    <property type="match status" value="1"/>
</dbReference>
<dbReference type="InterPro" id="IPR047057">
    <property type="entry name" value="MerR_fam"/>
</dbReference>
<dbReference type="Pfam" id="PF13411">
    <property type="entry name" value="MerR_1"/>
    <property type="match status" value="1"/>
</dbReference>
<dbReference type="SUPFAM" id="SSF46955">
    <property type="entry name" value="Putative DNA-binding domain"/>
    <property type="match status" value="1"/>
</dbReference>
<feature type="domain" description="HTH merR-type" evidence="3">
    <location>
        <begin position="7"/>
        <end position="74"/>
    </location>
</feature>
<dbReference type="InterPro" id="IPR009061">
    <property type="entry name" value="DNA-bd_dom_put_sf"/>
</dbReference>
<evidence type="ECO:0000313" key="7">
    <source>
        <dbReference type="Proteomes" id="UP000245887"/>
    </source>
</evidence>
<sequence length="146" mass="17104">MGEKKAIYTIRDLAREFDVTSRTIRFYEEGDLLHPQREGQTRLYTDRDRVKLKLILRGKRLGFSLAESRELIEMYDPTSDNIHQLLALREKILNRREALQQQLLDIQDMQNELDAAEERCLEALRGSDHRNDEAPAPQRLAQAVDQ</sequence>
<dbReference type="Gene3D" id="1.10.1660.10">
    <property type="match status" value="1"/>
</dbReference>